<comment type="caution">
    <text evidence="1">The sequence shown here is derived from an EMBL/GenBank/DDBJ whole genome shotgun (WGS) entry which is preliminary data.</text>
</comment>
<protein>
    <submittedName>
        <fullName evidence="1">Uncharacterized protein</fullName>
    </submittedName>
</protein>
<dbReference type="Proteomes" id="UP000257109">
    <property type="component" value="Unassembled WGS sequence"/>
</dbReference>
<dbReference type="AlphaFoldDB" id="A0A371EZH1"/>
<reference evidence="1" key="1">
    <citation type="submission" date="2018-05" db="EMBL/GenBank/DDBJ databases">
        <title>Draft genome of Mucuna pruriens seed.</title>
        <authorList>
            <person name="Nnadi N.E."/>
            <person name="Vos R."/>
            <person name="Hasami M.H."/>
            <person name="Devisetty U.K."/>
            <person name="Aguiy J.C."/>
        </authorList>
    </citation>
    <scope>NUCLEOTIDE SEQUENCE [LARGE SCALE GENOMIC DNA]</scope>
    <source>
        <strain evidence="1">JCA_2017</strain>
    </source>
</reference>
<accession>A0A371EZH1</accession>
<dbReference type="OrthoDB" id="696267at2759"/>
<name>A0A371EZH1_MUCPR</name>
<dbReference type="EMBL" id="QJKJ01011341">
    <property type="protein sequence ID" value="RDX71421.1"/>
    <property type="molecule type" value="Genomic_DNA"/>
</dbReference>
<proteinExistence type="predicted"/>
<organism evidence="1 2">
    <name type="scientific">Mucuna pruriens</name>
    <name type="common">Velvet bean</name>
    <name type="synonym">Dolichos pruriens</name>
    <dbReference type="NCBI Taxonomy" id="157652"/>
    <lineage>
        <taxon>Eukaryota</taxon>
        <taxon>Viridiplantae</taxon>
        <taxon>Streptophyta</taxon>
        <taxon>Embryophyta</taxon>
        <taxon>Tracheophyta</taxon>
        <taxon>Spermatophyta</taxon>
        <taxon>Magnoliopsida</taxon>
        <taxon>eudicotyledons</taxon>
        <taxon>Gunneridae</taxon>
        <taxon>Pentapetalae</taxon>
        <taxon>rosids</taxon>
        <taxon>fabids</taxon>
        <taxon>Fabales</taxon>
        <taxon>Fabaceae</taxon>
        <taxon>Papilionoideae</taxon>
        <taxon>50 kb inversion clade</taxon>
        <taxon>NPAAA clade</taxon>
        <taxon>indigoferoid/millettioid clade</taxon>
        <taxon>Phaseoleae</taxon>
        <taxon>Mucuna</taxon>
    </lineage>
</organism>
<gene>
    <name evidence="1" type="ORF">CR513_49248</name>
</gene>
<evidence type="ECO:0000313" key="2">
    <source>
        <dbReference type="Proteomes" id="UP000257109"/>
    </source>
</evidence>
<keyword evidence="2" id="KW-1185">Reference proteome</keyword>
<evidence type="ECO:0000313" key="1">
    <source>
        <dbReference type="EMBL" id="RDX71421.1"/>
    </source>
</evidence>
<feature type="non-terminal residue" evidence="1">
    <location>
        <position position="1"/>
    </location>
</feature>
<sequence length="107" mass="12155">MTNSICCQGPWSVKVLPCQSRESVCEGVAEGEEHYFYFYKTLFSKLGITLPFTPFEQAFELLSEDLGWEPSLSILFWVDESFPSKLQAVQGKFLSIRRGGYRAESAL</sequence>